<evidence type="ECO:0000256" key="5">
    <source>
        <dbReference type="SAM" id="Phobius"/>
    </source>
</evidence>
<keyword evidence="4 5" id="KW-0472">Membrane</keyword>
<accession>A0A4Z2J7Y6</accession>
<dbReference type="AlphaFoldDB" id="A0A4Z2J7Y6"/>
<dbReference type="Pfam" id="PF16414">
    <property type="entry name" value="NPC1_N"/>
    <property type="match status" value="1"/>
</dbReference>
<dbReference type="Proteomes" id="UP000314294">
    <property type="component" value="Unassembled WGS sequence"/>
</dbReference>
<feature type="signal peptide" evidence="6">
    <location>
        <begin position="1"/>
        <end position="22"/>
    </location>
</feature>
<feature type="domain" description="Niemann-Pick C1 N-terminal" evidence="7">
    <location>
        <begin position="15"/>
        <end position="224"/>
    </location>
</feature>
<comment type="subcellular location">
    <subcellularLocation>
        <location evidence="1">Membrane</location>
        <topology evidence="1">Multi-pass membrane protein</topology>
    </subcellularLocation>
</comment>
<sequence length="493" mass="54442">MFRVAALITFLSFVVCPILDKGENNTHACCSIKQLSSLEMSLTLSKAILMRCPSCADNFAHLHCINTCSPNQSQTVKVTKVMNVTSGKITREAVIAYQAFLSNTFASGSFQSCKNVRIPATGGFAIATMCGRYGAKLCNPQHWYDFQGDSSNGLAPLDIDFQLIHEGNTEGVPAGVIPYRGRALMCNETTPSGGQVCSCQDCQESCPGMPPPPVPPGPFRLLGTDGFLVISIVLLCLLLFAFIFYLLVAYFVRYQKRKDAEKGKGKGKGKRKDQNSNDVTQQLIDPSEVTCVDRNSLAAQAFLSSEFRHWGTLMATYPLTVLLLSAVVVAVFSAGLKSIELTTDPVELWSAPNSRARQEKDFHDKHFDPFFRTNQLILTAPGRKGHIYDSLLFGLQNFSGIVSKDLIIELLQLQTQIQNIEFWSEDLNRTASLKDVCFAPLNPSNPSLTDCAVNSLPQYFQNSLENIDAKVNMTELGVTKEVDWRDHVIYCLK</sequence>
<dbReference type="InterPro" id="IPR032190">
    <property type="entry name" value="NPC1_N"/>
</dbReference>
<dbReference type="EMBL" id="SRLO01000015">
    <property type="protein sequence ID" value="TNN86465.1"/>
    <property type="molecule type" value="Genomic_DNA"/>
</dbReference>
<keyword evidence="3 5" id="KW-1133">Transmembrane helix</keyword>
<dbReference type="GO" id="GO:0030299">
    <property type="term" value="P:intestinal cholesterol absorption"/>
    <property type="evidence" value="ECO:0007669"/>
    <property type="project" value="TreeGrafter"/>
</dbReference>
<evidence type="ECO:0000259" key="8">
    <source>
        <dbReference type="Pfam" id="PF22314"/>
    </source>
</evidence>
<dbReference type="PANTHER" id="PTHR45727:SF3">
    <property type="entry name" value="NPC1-LIKE INTRACELLULAR CHOLESTEROL TRANSPORTER 1"/>
    <property type="match status" value="1"/>
</dbReference>
<feature type="chain" id="PRO_5021216066" evidence="6">
    <location>
        <begin position="23"/>
        <end position="493"/>
    </location>
</feature>
<dbReference type="PANTHER" id="PTHR45727">
    <property type="entry name" value="NPC INTRACELLULAR CHOLESTEROL TRANSPORTER 1"/>
    <property type="match status" value="1"/>
</dbReference>
<dbReference type="GO" id="GO:0015485">
    <property type="term" value="F:cholesterol binding"/>
    <property type="evidence" value="ECO:0007669"/>
    <property type="project" value="TreeGrafter"/>
</dbReference>
<proteinExistence type="predicted"/>
<gene>
    <name evidence="9" type="primary">NPC1L1</name>
    <name evidence="9" type="ORF">EYF80_003235</name>
</gene>
<reference evidence="9 10" key="1">
    <citation type="submission" date="2019-03" db="EMBL/GenBank/DDBJ databases">
        <title>First draft genome of Liparis tanakae, snailfish: a comprehensive survey of snailfish specific genes.</title>
        <authorList>
            <person name="Kim W."/>
            <person name="Song I."/>
            <person name="Jeong J.-H."/>
            <person name="Kim D."/>
            <person name="Kim S."/>
            <person name="Ryu S."/>
            <person name="Song J.Y."/>
            <person name="Lee S.K."/>
        </authorList>
    </citation>
    <scope>NUCLEOTIDE SEQUENCE [LARGE SCALE GENOMIC DNA]</scope>
    <source>
        <tissue evidence="9">Muscle</tissue>
    </source>
</reference>
<dbReference type="InterPro" id="IPR053956">
    <property type="entry name" value="NPC1_MLD"/>
</dbReference>
<evidence type="ECO:0000256" key="2">
    <source>
        <dbReference type="ARBA" id="ARBA00022692"/>
    </source>
</evidence>
<feature type="domain" description="NPC1 middle luminal" evidence="8">
    <location>
        <begin position="360"/>
        <end position="493"/>
    </location>
</feature>
<keyword evidence="6" id="KW-0732">Signal</keyword>
<keyword evidence="2 5" id="KW-0812">Transmembrane</keyword>
<evidence type="ECO:0000256" key="1">
    <source>
        <dbReference type="ARBA" id="ARBA00004141"/>
    </source>
</evidence>
<keyword evidence="10" id="KW-1185">Reference proteome</keyword>
<evidence type="ECO:0000313" key="10">
    <source>
        <dbReference type="Proteomes" id="UP000314294"/>
    </source>
</evidence>
<evidence type="ECO:0000259" key="7">
    <source>
        <dbReference type="Pfam" id="PF16414"/>
    </source>
</evidence>
<protein>
    <submittedName>
        <fullName evidence="9">Niemann-Pick C1-like protein 1</fullName>
    </submittedName>
</protein>
<dbReference type="GO" id="GO:0005886">
    <property type="term" value="C:plasma membrane"/>
    <property type="evidence" value="ECO:0007669"/>
    <property type="project" value="TreeGrafter"/>
</dbReference>
<comment type="caution">
    <text evidence="9">The sequence shown here is derived from an EMBL/GenBank/DDBJ whole genome shotgun (WGS) entry which is preliminary data.</text>
</comment>
<evidence type="ECO:0000256" key="3">
    <source>
        <dbReference type="ARBA" id="ARBA00022989"/>
    </source>
</evidence>
<evidence type="ECO:0000256" key="6">
    <source>
        <dbReference type="SAM" id="SignalP"/>
    </source>
</evidence>
<name>A0A4Z2J7Y6_9TELE</name>
<dbReference type="GO" id="GO:0015918">
    <property type="term" value="P:sterol transport"/>
    <property type="evidence" value="ECO:0007669"/>
    <property type="project" value="TreeGrafter"/>
</dbReference>
<evidence type="ECO:0000313" key="9">
    <source>
        <dbReference type="EMBL" id="TNN86465.1"/>
    </source>
</evidence>
<evidence type="ECO:0000256" key="4">
    <source>
        <dbReference type="ARBA" id="ARBA00023136"/>
    </source>
</evidence>
<dbReference type="GO" id="GO:0042632">
    <property type="term" value="P:cholesterol homeostasis"/>
    <property type="evidence" value="ECO:0007669"/>
    <property type="project" value="TreeGrafter"/>
</dbReference>
<dbReference type="OrthoDB" id="6510177at2759"/>
<dbReference type="Pfam" id="PF22314">
    <property type="entry name" value="NPC1_MLD"/>
    <property type="match status" value="1"/>
</dbReference>
<organism evidence="9 10">
    <name type="scientific">Liparis tanakae</name>
    <name type="common">Tanaka's snailfish</name>
    <dbReference type="NCBI Taxonomy" id="230148"/>
    <lineage>
        <taxon>Eukaryota</taxon>
        <taxon>Metazoa</taxon>
        <taxon>Chordata</taxon>
        <taxon>Craniata</taxon>
        <taxon>Vertebrata</taxon>
        <taxon>Euteleostomi</taxon>
        <taxon>Actinopterygii</taxon>
        <taxon>Neopterygii</taxon>
        <taxon>Teleostei</taxon>
        <taxon>Neoteleostei</taxon>
        <taxon>Acanthomorphata</taxon>
        <taxon>Eupercaria</taxon>
        <taxon>Perciformes</taxon>
        <taxon>Cottioidei</taxon>
        <taxon>Cottales</taxon>
        <taxon>Liparidae</taxon>
        <taxon>Liparis</taxon>
    </lineage>
</organism>
<feature type="transmembrane region" description="Helical" evidence="5">
    <location>
        <begin position="227"/>
        <end position="252"/>
    </location>
</feature>
<feature type="transmembrane region" description="Helical" evidence="5">
    <location>
        <begin position="315"/>
        <end position="336"/>
    </location>
</feature>